<protein>
    <submittedName>
        <fullName evidence="7">Long-chain fatty acid--CoA ligase</fullName>
    </submittedName>
</protein>
<dbReference type="GO" id="GO:0016874">
    <property type="term" value="F:ligase activity"/>
    <property type="evidence" value="ECO:0007669"/>
    <property type="project" value="UniProtKB-KW"/>
</dbReference>
<keyword evidence="3" id="KW-0276">Fatty acid metabolism</keyword>
<comment type="caution">
    <text evidence="7">The sequence shown here is derived from an EMBL/GenBank/DDBJ whole genome shotgun (WGS) entry which is preliminary data.</text>
</comment>
<comment type="similarity">
    <text evidence="1">Belongs to the ATP-dependent AMP-binding enzyme family.</text>
</comment>
<dbReference type="SUPFAM" id="SSF56801">
    <property type="entry name" value="Acetyl-CoA synthetase-like"/>
    <property type="match status" value="1"/>
</dbReference>
<evidence type="ECO:0000259" key="6">
    <source>
        <dbReference type="Pfam" id="PF13193"/>
    </source>
</evidence>
<evidence type="ECO:0000256" key="4">
    <source>
        <dbReference type="ARBA" id="ARBA00023098"/>
    </source>
</evidence>
<reference evidence="8" key="1">
    <citation type="journal article" date="2019" name="Int. J. Syst. Evol. Microbiol.">
        <title>The Global Catalogue of Microorganisms (GCM) 10K type strain sequencing project: providing services to taxonomists for standard genome sequencing and annotation.</title>
        <authorList>
            <consortium name="The Broad Institute Genomics Platform"/>
            <consortium name="The Broad Institute Genome Sequencing Center for Infectious Disease"/>
            <person name="Wu L."/>
            <person name="Ma J."/>
        </authorList>
    </citation>
    <scope>NUCLEOTIDE SEQUENCE [LARGE SCALE GENOMIC DNA]</scope>
    <source>
        <strain evidence="8">KCTC 62195</strain>
    </source>
</reference>
<dbReference type="NCBIfam" id="NF004837">
    <property type="entry name" value="PRK06187.1"/>
    <property type="match status" value="1"/>
</dbReference>
<evidence type="ECO:0000256" key="3">
    <source>
        <dbReference type="ARBA" id="ARBA00022832"/>
    </source>
</evidence>
<gene>
    <name evidence="7" type="ORF">ACFOJE_09310</name>
</gene>
<keyword evidence="4" id="KW-0443">Lipid metabolism</keyword>
<evidence type="ECO:0000256" key="1">
    <source>
        <dbReference type="ARBA" id="ARBA00006432"/>
    </source>
</evidence>
<dbReference type="InterPro" id="IPR000873">
    <property type="entry name" value="AMP-dep_synth/lig_dom"/>
</dbReference>
<dbReference type="Proteomes" id="UP001595457">
    <property type="component" value="Unassembled WGS sequence"/>
</dbReference>
<dbReference type="PROSITE" id="PS00455">
    <property type="entry name" value="AMP_BINDING"/>
    <property type="match status" value="1"/>
</dbReference>
<keyword evidence="2 7" id="KW-0436">Ligase</keyword>
<evidence type="ECO:0000313" key="8">
    <source>
        <dbReference type="Proteomes" id="UP001595457"/>
    </source>
</evidence>
<dbReference type="InterPro" id="IPR045851">
    <property type="entry name" value="AMP-bd_C_sf"/>
</dbReference>
<name>A0ABV7ATH3_9GAMM</name>
<accession>A0ABV7ATH3</accession>
<feature type="domain" description="AMP-dependent synthetase/ligase" evidence="5">
    <location>
        <begin position="13"/>
        <end position="395"/>
    </location>
</feature>
<dbReference type="Pfam" id="PF00501">
    <property type="entry name" value="AMP-binding"/>
    <property type="match status" value="1"/>
</dbReference>
<sequence length="540" mass="59517">MQKTPLLISGILKHAASAHSDREVVSRLVDEPLWRYDYLGLARRAAQAAAMLRRLGVGPGDRVSSLAWNTHRHYELFFAVPGIGAVLHTANPRLSDEQIAYTLNHAASGVLLFDVSFAPLVARLRPMLRSIRYFIVLADRDCYDAGEQPVPDYERLIAAEQPLDWPTFDENAGAILCYTSGTTGDPKGVLYSHRSVVLHALAAGLSGAFDLSAFDCVMPCSSLYHATAWGLPFAVAVNGCKFVLPCDRMDGCSLQELIRSEGVTLSGGVPTIWTLYLDHLERSGEAAGTLERLVIGGSAVPRAMAEKFQNRYGVTIRQLWGMTEMSPLGVVATPTPRLAARGQAATDEVIWTRQGRLQFGVELKIVDEDGKELPRDGESPGRLLVRGPWTIERYFRSERSALDAEGWFDTGDIATLDGDGFMRITDRSKDVIKSGGEWVSSIDIENVAAACPGVKFAAVVGVFHPKWEERPVLVIEPHEDAEVCPKRVLAHIEPHIVKWWMPDAVIFDQVPLTATGKVNKKLLRERYRDHLVRTAEAEGL</sequence>
<keyword evidence="8" id="KW-1185">Reference proteome</keyword>
<feature type="domain" description="AMP-binding enzyme C-terminal" evidence="6">
    <location>
        <begin position="444"/>
        <end position="517"/>
    </location>
</feature>
<dbReference type="PANTHER" id="PTHR43859:SF4">
    <property type="entry name" value="BUTANOATE--COA LIGASE AAE1-RELATED"/>
    <property type="match status" value="1"/>
</dbReference>
<evidence type="ECO:0000259" key="5">
    <source>
        <dbReference type="Pfam" id="PF00501"/>
    </source>
</evidence>
<dbReference type="PANTHER" id="PTHR43859">
    <property type="entry name" value="ACYL-ACTIVATING ENZYME"/>
    <property type="match status" value="1"/>
</dbReference>
<dbReference type="RefSeq" id="WP_377814039.1">
    <property type="nucleotide sequence ID" value="NZ_JBHRSJ010000016.1"/>
</dbReference>
<dbReference type="InterPro" id="IPR020845">
    <property type="entry name" value="AMP-binding_CS"/>
</dbReference>
<dbReference type="Gene3D" id="3.40.50.12780">
    <property type="entry name" value="N-terminal domain of ligase-like"/>
    <property type="match status" value="1"/>
</dbReference>
<dbReference type="CDD" id="cd12119">
    <property type="entry name" value="ttLC_FACS_AlkK_like"/>
    <property type="match status" value="1"/>
</dbReference>
<dbReference type="EMBL" id="JBHRSJ010000016">
    <property type="protein sequence ID" value="MFC2972403.1"/>
    <property type="molecule type" value="Genomic_DNA"/>
</dbReference>
<proteinExistence type="inferred from homology"/>
<dbReference type="Pfam" id="PF13193">
    <property type="entry name" value="AMP-binding_C"/>
    <property type="match status" value="1"/>
</dbReference>
<dbReference type="Gene3D" id="3.30.300.30">
    <property type="match status" value="1"/>
</dbReference>
<evidence type="ECO:0000313" key="7">
    <source>
        <dbReference type="EMBL" id="MFC2972403.1"/>
    </source>
</evidence>
<dbReference type="InterPro" id="IPR025110">
    <property type="entry name" value="AMP-bd_C"/>
</dbReference>
<organism evidence="7 8">
    <name type="scientific">Azotobacter bryophylli</name>
    <dbReference type="NCBI Taxonomy" id="1986537"/>
    <lineage>
        <taxon>Bacteria</taxon>
        <taxon>Pseudomonadati</taxon>
        <taxon>Pseudomonadota</taxon>
        <taxon>Gammaproteobacteria</taxon>
        <taxon>Pseudomonadales</taxon>
        <taxon>Pseudomonadaceae</taxon>
        <taxon>Azotobacter</taxon>
    </lineage>
</organism>
<evidence type="ECO:0000256" key="2">
    <source>
        <dbReference type="ARBA" id="ARBA00022598"/>
    </source>
</evidence>
<dbReference type="InterPro" id="IPR042099">
    <property type="entry name" value="ANL_N_sf"/>
</dbReference>